<dbReference type="InterPro" id="IPR021224">
    <property type="entry name" value="DUF2690"/>
</dbReference>
<dbReference type="SUPFAM" id="SSF47413">
    <property type="entry name" value="lambda repressor-like DNA-binding domains"/>
    <property type="match status" value="1"/>
</dbReference>
<keyword evidence="2" id="KW-1133">Transmembrane helix</keyword>
<name>A0AA37C068_9ACTN</name>
<protein>
    <recommendedName>
        <fullName evidence="3">HTH cro/C1-type domain-containing protein</fullName>
    </recommendedName>
</protein>
<dbReference type="GO" id="GO:0003677">
    <property type="term" value="F:DNA binding"/>
    <property type="evidence" value="ECO:0007669"/>
    <property type="project" value="InterPro"/>
</dbReference>
<feature type="compositionally biased region" description="Pro residues" evidence="1">
    <location>
        <begin position="228"/>
        <end position="249"/>
    </location>
</feature>
<dbReference type="InterPro" id="IPR001387">
    <property type="entry name" value="Cro/C1-type_HTH"/>
</dbReference>
<dbReference type="Pfam" id="PF10901">
    <property type="entry name" value="DUF2690"/>
    <property type="match status" value="1"/>
</dbReference>
<evidence type="ECO:0000259" key="3">
    <source>
        <dbReference type="SMART" id="SM00530"/>
    </source>
</evidence>
<dbReference type="CDD" id="cd00093">
    <property type="entry name" value="HTH_XRE"/>
    <property type="match status" value="1"/>
</dbReference>
<keyword evidence="2" id="KW-0472">Membrane</keyword>
<feature type="compositionally biased region" description="Low complexity" evidence="1">
    <location>
        <begin position="25"/>
        <end position="37"/>
    </location>
</feature>
<accession>A0AA37C068</accession>
<sequence length="429" mass="43410">MHPCAPCPGTGILAARILGVGRNSAARPAAGASGGTRSARRPGEIGWGAVAPGATAHRTGKQQQGRYGGNGGHVMARWKPLPEELDPQVREFAGQLRRLVDRSGLSIAAVSDRTGYSKTSWERYLNGRLLAPKRAIIALAEATGTNPVHLTTMWELAERAWSRSEMRHDMTMEAIRITQARAALGDFTPPQGIDLGHRAPKAGARAKVNGADGPGGRGGAPAGVREAPPIPSVPRQPGPPGAAVPPGPLPGGDASGGSGKGGKGKGRRLPLILGGAVAALALVAGGLFLLAPGDEPAPQPTAKPTKTAKKLPAGVKCAGADCTGEDPEAMGCAGEQAVTSATATVGPTVVEIRYSKTCEAAWARITQAAAGDEIAIDVGTEAQESAKVATTFDAYTAMLAVENPADAKACATLAAGTTGCTTPSTTPTP</sequence>
<dbReference type="Pfam" id="PF13560">
    <property type="entry name" value="HTH_31"/>
    <property type="match status" value="1"/>
</dbReference>
<feature type="transmembrane region" description="Helical" evidence="2">
    <location>
        <begin position="269"/>
        <end position="291"/>
    </location>
</feature>
<feature type="region of interest" description="Disordered" evidence="1">
    <location>
        <begin position="188"/>
        <end position="265"/>
    </location>
</feature>
<dbReference type="AlphaFoldDB" id="A0AA37C068"/>
<evidence type="ECO:0000313" key="4">
    <source>
        <dbReference type="EMBL" id="GHI48037.1"/>
    </source>
</evidence>
<proteinExistence type="predicted"/>
<dbReference type="EMBL" id="BNDZ01000005">
    <property type="protein sequence ID" value="GHI48037.1"/>
    <property type="molecule type" value="Genomic_DNA"/>
</dbReference>
<reference evidence="4" key="1">
    <citation type="submission" date="2022-09" db="EMBL/GenBank/DDBJ databases">
        <title>Whole genome shotgun sequence of Streptomyces albidoflavus NBRC 12854.</title>
        <authorList>
            <person name="Komaki H."/>
            <person name="Tamura T."/>
        </authorList>
    </citation>
    <scope>NUCLEOTIDE SEQUENCE</scope>
    <source>
        <strain evidence="4">NBRC 12854</strain>
    </source>
</reference>
<comment type="caution">
    <text evidence="4">The sequence shown here is derived from an EMBL/GenBank/DDBJ whole genome shotgun (WGS) entry which is preliminary data.</text>
</comment>
<feature type="domain" description="HTH cro/C1-type" evidence="3">
    <location>
        <begin position="95"/>
        <end position="150"/>
    </location>
</feature>
<feature type="region of interest" description="Disordered" evidence="1">
    <location>
        <begin position="25"/>
        <end position="71"/>
    </location>
</feature>
<dbReference type="InterPro" id="IPR010982">
    <property type="entry name" value="Lambda_DNA-bd_dom_sf"/>
</dbReference>
<evidence type="ECO:0000256" key="2">
    <source>
        <dbReference type="SAM" id="Phobius"/>
    </source>
</evidence>
<feature type="compositionally biased region" description="Gly residues" evidence="1">
    <location>
        <begin position="212"/>
        <end position="221"/>
    </location>
</feature>
<organism evidence="4 5">
    <name type="scientific">Streptomyces albidoflavus</name>
    <dbReference type="NCBI Taxonomy" id="1886"/>
    <lineage>
        <taxon>Bacteria</taxon>
        <taxon>Bacillati</taxon>
        <taxon>Actinomycetota</taxon>
        <taxon>Actinomycetes</taxon>
        <taxon>Kitasatosporales</taxon>
        <taxon>Streptomycetaceae</taxon>
        <taxon>Streptomyces</taxon>
        <taxon>Streptomyces albidoflavus group</taxon>
    </lineage>
</organism>
<evidence type="ECO:0000256" key="1">
    <source>
        <dbReference type="SAM" id="MobiDB-lite"/>
    </source>
</evidence>
<evidence type="ECO:0000313" key="5">
    <source>
        <dbReference type="Proteomes" id="UP001051844"/>
    </source>
</evidence>
<dbReference type="Proteomes" id="UP001051844">
    <property type="component" value="Unassembled WGS sequence"/>
</dbReference>
<keyword evidence="2" id="KW-0812">Transmembrane</keyword>
<dbReference type="SMART" id="SM00530">
    <property type="entry name" value="HTH_XRE"/>
    <property type="match status" value="1"/>
</dbReference>
<gene>
    <name evidence="4" type="ORF">ScoT_42110</name>
</gene>